<evidence type="ECO:0000313" key="2">
    <source>
        <dbReference type="EMBL" id="QDU56411.1"/>
    </source>
</evidence>
<dbReference type="EMBL" id="CP036278">
    <property type="protein sequence ID" value="QDU56411.1"/>
    <property type="molecule type" value="Genomic_DNA"/>
</dbReference>
<organism evidence="2 3">
    <name type="scientific">Aeoliella mucimassa</name>
    <dbReference type="NCBI Taxonomy" id="2527972"/>
    <lineage>
        <taxon>Bacteria</taxon>
        <taxon>Pseudomonadati</taxon>
        <taxon>Planctomycetota</taxon>
        <taxon>Planctomycetia</taxon>
        <taxon>Pirellulales</taxon>
        <taxon>Lacipirellulaceae</taxon>
        <taxon>Aeoliella</taxon>
    </lineage>
</organism>
<dbReference type="KEGG" id="amuc:Pan181_26200"/>
<reference evidence="2 3" key="1">
    <citation type="submission" date="2019-02" db="EMBL/GenBank/DDBJ databases">
        <title>Deep-cultivation of Planctomycetes and their phenomic and genomic characterization uncovers novel biology.</title>
        <authorList>
            <person name="Wiegand S."/>
            <person name="Jogler M."/>
            <person name="Boedeker C."/>
            <person name="Pinto D."/>
            <person name="Vollmers J."/>
            <person name="Rivas-Marin E."/>
            <person name="Kohn T."/>
            <person name="Peeters S.H."/>
            <person name="Heuer A."/>
            <person name="Rast P."/>
            <person name="Oberbeckmann S."/>
            <person name="Bunk B."/>
            <person name="Jeske O."/>
            <person name="Meyerdierks A."/>
            <person name="Storesund J.E."/>
            <person name="Kallscheuer N."/>
            <person name="Luecker S."/>
            <person name="Lage O.M."/>
            <person name="Pohl T."/>
            <person name="Merkel B.J."/>
            <person name="Hornburger P."/>
            <person name="Mueller R.-W."/>
            <person name="Bruemmer F."/>
            <person name="Labrenz M."/>
            <person name="Spormann A.M."/>
            <person name="Op den Camp H."/>
            <person name="Overmann J."/>
            <person name="Amann R."/>
            <person name="Jetten M.S.M."/>
            <person name="Mascher T."/>
            <person name="Medema M.H."/>
            <person name="Devos D.P."/>
            <person name="Kaster A.-K."/>
            <person name="Ovreas L."/>
            <person name="Rohde M."/>
            <person name="Galperin M.Y."/>
            <person name="Jogler C."/>
        </authorList>
    </citation>
    <scope>NUCLEOTIDE SEQUENCE [LARGE SCALE GENOMIC DNA]</scope>
    <source>
        <strain evidence="2 3">Pan181</strain>
    </source>
</reference>
<feature type="transmembrane region" description="Helical" evidence="1">
    <location>
        <begin position="29"/>
        <end position="50"/>
    </location>
</feature>
<evidence type="ECO:0000313" key="3">
    <source>
        <dbReference type="Proteomes" id="UP000315750"/>
    </source>
</evidence>
<feature type="transmembrane region" description="Helical" evidence="1">
    <location>
        <begin position="249"/>
        <end position="276"/>
    </location>
</feature>
<dbReference type="AlphaFoldDB" id="A0A518ANZ3"/>
<feature type="transmembrane region" description="Helical" evidence="1">
    <location>
        <begin position="56"/>
        <end position="80"/>
    </location>
</feature>
<dbReference type="OrthoDB" id="8082231at2"/>
<sequence length="413" mass="47368">MPAKPRVQFDLVGDELHLNWRTPKLGVSLFLLLWLTGWTVGCVFLIHTLLTDFEWFMVLFSIPFFVAWFAVAGITAYLLFGRHQLALGQHSLRHTSWAVIRVGTREIPIDEVLRAFVDEEVSHSQNDVPVWHNFIRVDTLGKPVKFAKGIKEDEAAWLAETINMCLDQMAPNRAALKLADNDGDPVESDRFEYFSTDSPDGEDDEPYEDIGTEPTVFVPTNNRWSKPSDSVWHQEAEGRSVVFRSRGQWSFVAIAMTTGITLFWNGIVSVFVVELFKNFEWFLAIFLIPFEVIGLCMFGAWLAALTAPAWGSEYRFRPGRIESCWWGPFFRWPKTIEFQQLDHLEIRRAKRANPSNPNPQVTPLGGSKGEYSLVMIDTDNVILLEIKSLTRGEALWMADKLMFELPDMFPRDR</sequence>
<keyword evidence="3" id="KW-1185">Reference proteome</keyword>
<dbReference type="Proteomes" id="UP000315750">
    <property type="component" value="Chromosome"/>
</dbReference>
<proteinExistence type="predicted"/>
<gene>
    <name evidence="2" type="ORF">Pan181_26200</name>
</gene>
<keyword evidence="1" id="KW-0812">Transmembrane</keyword>
<accession>A0A518ANZ3</accession>
<keyword evidence="1" id="KW-1133">Transmembrane helix</keyword>
<dbReference type="RefSeq" id="WP_145247160.1">
    <property type="nucleotide sequence ID" value="NZ_CP036278.1"/>
</dbReference>
<protein>
    <submittedName>
        <fullName evidence="2">Uncharacterized protein</fullName>
    </submittedName>
</protein>
<feature type="transmembrane region" description="Helical" evidence="1">
    <location>
        <begin position="282"/>
        <end position="310"/>
    </location>
</feature>
<name>A0A518ANZ3_9BACT</name>
<evidence type="ECO:0000256" key="1">
    <source>
        <dbReference type="SAM" id="Phobius"/>
    </source>
</evidence>
<keyword evidence="1" id="KW-0472">Membrane</keyword>